<name>A0A6J7UT90_9ZZZZ</name>
<protein>
    <submittedName>
        <fullName evidence="1">Unannotated protein</fullName>
    </submittedName>
</protein>
<reference evidence="1" key="1">
    <citation type="submission" date="2020-05" db="EMBL/GenBank/DDBJ databases">
        <authorList>
            <person name="Chiriac C."/>
            <person name="Salcher M."/>
            <person name="Ghai R."/>
            <person name="Kavagutti S V."/>
        </authorList>
    </citation>
    <scope>NUCLEOTIDE SEQUENCE</scope>
</reference>
<evidence type="ECO:0000313" key="1">
    <source>
        <dbReference type="EMBL" id="CAB5069169.1"/>
    </source>
</evidence>
<organism evidence="1">
    <name type="scientific">freshwater metagenome</name>
    <dbReference type="NCBI Taxonomy" id="449393"/>
    <lineage>
        <taxon>unclassified sequences</taxon>
        <taxon>metagenomes</taxon>
        <taxon>ecological metagenomes</taxon>
    </lineage>
</organism>
<accession>A0A6J7UT90</accession>
<proteinExistence type="predicted"/>
<dbReference type="EMBL" id="CAFBQP010000205">
    <property type="protein sequence ID" value="CAB5069169.1"/>
    <property type="molecule type" value="Genomic_DNA"/>
</dbReference>
<dbReference type="AlphaFoldDB" id="A0A6J7UT90"/>
<sequence>MPSAWWLARTTIAAAFQRTYARMRRSMCSSPGNHGSYSAGIVLTYGVETVAGNDTCNSRA</sequence>
<gene>
    <name evidence="1" type="ORF">UFOPK4306_02714</name>
</gene>